<keyword evidence="16" id="KW-1185">Reference proteome</keyword>
<dbReference type="InterPro" id="IPR012734">
    <property type="entry name" value="DhaK_ATP"/>
</dbReference>
<keyword evidence="5" id="KW-0547">Nucleotide-binding</keyword>
<reference evidence="15" key="1">
    <citation type="submission" date="2023-01" db="EMBL/GenBank/DDBJ databases">
        <authorList>
            <person name="Piombo E."/>
        </authorList>
    </citation>
    <scope>NUCLEOTIDE SEQUENCE</scope>
</reference>
<keyword evidence="6" id="KW-0418">Kinase</keyword>
<protein>
    <recommendedName>
        <fullName evidence="17">Dihydroxyacetone kinase</fullName>
    </recommendedName>
</protein>
<evidence type="ECO:0000256" key="3">
    <source>
        <dbReference type="ARBA" id="ARBA00008757"/>
    </source>
</evidence>
<accession>A0AA35M5C4</accession>
<dbReference type="GO" id="GO:0005524">
    <property type="term" value="F:ATP binding"/>
    <property type="evidence" value="ECO:0007669"/>
    <property type="project" value="UniProtKB-KW"/>
</dbReference>
<dbReference type="InterPro" id="IPR004006">
    <property type="entry name" value="DhaK_dom"/>
</dbReference>
<name>A0AA35M5C4_9HYPO</name>
<feature type="binding site" evidence="12">
    <location>
        <position position="130"/>
    </location>
    <ligand>
        <name>substrate</name>
    </ligand>
</feature>
<dbReference type="FunFam" id="3.30.1180.20:FF:000001">
    <property type="entry name" value="Dihydroxyacetone kinase 1"/>
    <property type="match status" value="1"/>
</dbReference>
<evidence type="ECO:0000313" key="15">
    <source>
        <dbReference type="EMBL" id="CAI6090627.1"/>
    </source>
</evidence>
<comment type="function">
    <text evidence="1">Catalyzes both the phosphorylation of dihydroxyacetone and of glyceraldehyde.</text>
</comment>
<dbReference type="Gene3D" id="1.25.40.340">
    <property type="match status" value="1"/>
</dbReference>
<feature type="binding site" evidence="12">
    <location>
        <position position="125"/>
    </location>
    <ligand>
        <name>substrate</name>
    </ligand>
</feature>
<dbReference type="EMBL" id="CABFNP030001029">
    <property type="protein sequence ID" value="CAI6090627.1"/>
    <property type="molecule type" value="Genomic_DNA"/>
</dbReference>
<dbReference type="SMART" id="SM01120">
    <property type="entry name" value="Dak2"/>
    <property type="match status" value="1"/>
</dbReference>
<dbReference type="Pfam" id="PF02733">
    <property type="entry name" value="Dak1"/>
    <property type="match status" value="1"/>
</dbReference>
<dbReference type="GO" id="GO:0005829">
    <property type="term" value="C:cytosol"/>
    <property type="evidence" value="ECO:0007669"/>
    <property type="project" value="TreeGrafter"/>
</dbReference>
<dbReference type="FunFam" id="3.40.50.10440:FF:000001">
    <property type="entry name" value="Dihydroxyacetone kinase, DhaK subunit"/>
    <property type="match status" value="1"/>
</dbReference>
<comment type="similarity">
    <text evidence="3">Belongs to the dihydroxyacetone kinase (DAK) family.</text>
</comment>
<dbReference type="Gene3D" id="3.40.50.10440">
    <property type="entry name" value="Dihydroxyacetone kinase, domain 1"/>
    <property type="match status" value="1"/>
</dbReference>
<evidence type="ECO:0000259" key="13">
    <source>
        <dbReference type="PROSITE" id="PS51480"/>
    </source>
</evidence>
<evidence type="ECO:0000256" key="5">
    <source>
        <dbReference type="ARBA" id="ARBA00022741"/>
    </source>
</evidence>
<evidence type="ECO:0000256" key="4">
    <source>
        <dbReference type="ARBA" id="ARBA00022679"/>
    </source>
</evidence>
<evidence type="ECO:0000256" key="12">
    <source>
        <dbReference type="PIRSR" id="PIRSR612734-2"/>
    </source>
</evidence>
<dbReference type="GO" id="GO:0019563">
    <property type="term" value="P:glycerol catabolic process"/>
    <property type="evidence" value="ECO:0007669"/>
    <property type="project" value="TreeGrafter"/>
</dbReference>
<keyword evidence="4" id="KW-0808">Transferase</keyword>
<evidence type="ECO:0000313" key="16">
    <source>
        <dbReference type="Proteomes" id="UP001160390"/>
    </source>
</evidence>
<dbReference type="PROSITE" id="PS51480">
    <property type="entry name" value="DHAL"/>
    <property type="match status" value="1"/>
</dbReference>
<evidence type="ECO:0000256" key="1">
    <source>
        <dbReference type="ARBA" id="ARBA00003264"/>
    </source>
</evidence>
<comment type="caution">
    <text evidence="15">The sequence shown here is derived from an EMBL/GenBank/DDBJ whole genome shotgun (WGS) entry which is preliminary data.</text>
</comment>
<evidence type="ECO:0000259" key="14">
    <source>
        <dbReference type="PROSITE" id="PS51481"/>
    </source>
</evidence>
<dbReference type="PANTHER" id="PTHR28629:SF14">
    <property type="entry name" value="DIHYDROXYACETONE KINASE 1"/>
    <property type="match status" value="1"/>
</dbReference>
<feature type="domain" description="DhaK" evidence="14">
    <location>
        <begin position="28"/>
        <end position="360"/>
    </location>
</feature>
<dbReference type="InterPro" id="IPR036117">
    <property type="entry name" value="DhaL_dom_sf"/>
</dbReference>
<evidence type="ECO:0000256" key="2">
    <source>
        <dbReference type="ARBA" id="ARBA00004778"/>
    </source>
</evidence>
<proteinExistence type="inferred from homology"/>
<sequence>MASLAAFEDSVADDNISKMTAKHFVGGSPAELVVDALESLAQLRPGIQIDRQHKIVYSTLHDPSKHVALVSGGGAGHEPAHAMYVGPGMLSAAVSGNIFASPSVNQIYSCIRNANGDAGTVIIVKNYTGDIFHFHQAAQKLRAELGIKVEVVVVGDDVSLQRSKAGKVGRRGLAGTVLMHKILGAASAAGKPLEALVELSKKVNAGLATVGASLDHVDIPGQSTDAQIHLTVDELELGMGIHNEPGAELLKPKPELNDLVDKMLGYLLDISDSERAYVNVAPSDDVVLMVNNLGSLSVLELGAITINVTRRLGNRGIKPVRTYSGTFMTSLNGPGFSITLLKADSELLPYLDAPTSAVGWSVPYISPEERNATGRVIATQSTESNVKTVTKSTSSAKVDGKLVRSVISSACRAAIAAEPSITEADTIVGDGDCGLTLKRGSEAVLKLVEDPSASEDNILDLMIKIAHEVEENMDGTSGAIYALFFSGLAAKLRDLDSSVTMGLQEWAVVALGGLETVQQVTPARAGDRTLMDALEPFVESLKSGINPGVESARKGSESTKGLKPAFGRAVYVNEQGWEQVPDPGAMSILAIVEGISKALAGSQ</sequence>
<evidence type="ECO:0000256" key="10">
    <source>
        <dbReference type="ARBA" id="ARBA00048898"/>
    </source>
</evidence>
<dbReference type="GO" id="GO:0050354">
    <property type="term" value="F:triokinase activity"/>
    <property type="evidence" value="ECO:0007669"/>
    <property type="project" value="UniProtKB-EC"/>
</dbReference>
<comment type="pathway">
    <text evidence="2">Polyol metabolism; glycerol fermentation; glycerone phosphate from glycerol (oxidative route): step 2/2.</text>
</comment>
<organism evidence="15 16">
    <name type="scientific">Clonostachys chloroleuca</name>
    <dbReference type="NCBI Taxonomy" id="1926264"/>
    <lineage>
        <taxon>Eukaryota</taxon>
        <taxon>Fungi</taxon>
        <taxon>Dikarya</taxon>
        <taxon>Ascomycota</taxon>
        <taxon>Pezizomycotina</taxon>
        <taxon>Sordariomycetes</taxon>
        <taxon>Hypocreomycetidae</taxon>
        <taxon>Hypocreales</taxon>
        <taxon>Bionectriaceae</taxon>
        <taxon>Clonostachys</taxon>
    </lineage>
</organism>
<comment type="catalytic activity">
    <reaction evidence="10">
        <text>dihydroxyacetone + ATP = dihydroxyacetone phosphate + ADP + H(+)</text>
        <dbReference type="Rhea" id="RHEA:15773"/>
        <dbReference type="ChEBI" id="CHEBI:15378"/>
        <dbReference type="ChEBI" id="CHEBI:16016"/>
        <dbReference type="ChEBI" id="CHEBI:30616"/>
        <dbReference type="ChEBI" id="CHEBI:57642"/>
        <dbReference type="ChEBI" id="CHEBI:456216"/>
        <dbReference type="EC" id="2.7.1.29"/>
    </reaction>
</comment>
<evidence type="ECO:0000256" key="8">
    <source>
        <dbReference type="ARBA" id="ARBA00022840"/>
    </source>
</evidence>
<dbReference type="Proteomes" id="UP001160390">
    <property type="component" value="Unassembled WGS sequence"/>
</dbReference>
<evidence type="ECO:0000256" key="9">
    <source>
        <dbReference type="ARBA" id="ARBA00047974"/>
    </source>
</evidence>
<feature type="binding site" evidence="12">
    <location>
        <begin position="74"/>
        <end position="77"/>
    </location>
    <ligand>
        <name>substrate</name>
    </ligand>
</feature>
<dbReference type="NCBIfam" id="TIGR02361">
    <property type="entry name" value="dak_ATP"/>
    <property type="match status" value="1"/>
</dbReference>
<comment type="catalytic activity">
    <reaction evidence="9">
        <text>D-glyceraldehyde + ATP = D-glyceraldehyde 3-phosphate + ADP + H(+)</text>
        <dbReference type="Rhea" id="RHEA:13941"/>
        <dbReference type="ChEBI" id="CHEBI:15378"/>
        <dbReference type="ChEBI" id="CHEBI:17378"/>
        <dbReference type="ChEBI" id="CHEBI:30616"/>
        <dbReference type="ChEBI" id="CHEBI:59776"/>
        <dbReference type="ChEBI" id="CHEBI:456216"/>
        <dbReference type="EC" id="2.7.1.28"/>
    </reaction>
</comment>
<dbReference type="GO" id="GO:0004371">
    <property type="term" value="F:glycerone kinase activity"/>
    <property type="evidence" value="ECO:0007669"/>
    <property type="project" value="UniProtKB-EC"/>
</dbReference>
<evidence type="ECO:0000256" key="7">
    <source>
        <dbReference type="ARBA" id="ARBA00022798"/>
    </source>
</evidence>
<evidence type="ECO:0000256" key="6">
    <source>
        <dbReference type="ARBA" id="ARBA00022777"/>
    </source>
</evidence>
<evidence type="ECO:0008006" key="17">
    <source>
        <dbReference type="Google" id="ProtNLM"/>
    </source>
</evidence>
<dbReference type="FunFam" id="1.25.40.340:FF:000001">
    <property type="entry name" value="Dihydroxyacetone kinase 1"/>
    <property type="match status" value="1"/>
</dbReference>
<dbReference type="PROSITE" id="PS51481">
    <property type="entry name" value="DHAK"/>
    <property type="match status" value="1"/>
</dbReference>
<dbReference type="PANTHER" id="PTHR28629">
    <property type="entry name" value="TRIOKINASE/FMN CYCLASE"/>
    <property type="match status" value="1"/>
</dbReference>
<dbReference type="AlphaFoldDB" id="A0AA35M5C4"/>
<feature type="domain" description="DhaL" evidence="13">
    <location>
        <begin position="401"/>
        <end position="597"/>
    </location>
</feature>
<dbReference type="InterPro" id="IPR050861">
    <property type="entry name" value="Dihydroxyacetone_Kinase"/>
</dbReference>
<dbReference type="SUPFAM" id="SSF82549">
    <property type="entry name" value="DAK1/DegV-like"/>
    <property type="match status" value="1"/>
</dbReference>
<dbReference type="Gene3D" id="3.30.1180.20">
    <property type="entry name" value="Dihydroxyacetone kinase, domain 2"/>
    <property type="match status" value="1"/>
</dbReference>
<feature type="active site" description="Tele-hemiaminal-histidine intermediate" evidence="11">
    <location>
        <position position="242"/>
    </location>
</feature>
<dbReference type="SUPFAM" id="SSF101473">
    <property type="entry name" value="DhaL-like"/>
    <property type="match status" value="1"/>
</dbReference>
<evidence type="ECO:0000256" key="11">
    <source>
        <dbReference type="PIRSR" id="PIRSR612734-1"/>
    </source>
</evidence>
<dbReference type="InterPro" id="IPR004007">
    <property type="entry name" value="DhaL_dom"/>
</dbReference>
<keyword evidence="7" id="KW-0319">Glycerol metabolism</keyword>
<gene>
    <name evidence="15" type="ORF">CCHLO57077_00014928</name>
</gene>
<keyword evidence="8" id="KW-0067">ATP-binding</keyword>
<dbReference type="Pfam" id="PF02734">
    <property type="entry name" value="Dak2"/>
    <property type="match status" value="1"/>
</dbReference>